<name>A0A1K0IKM5_CUPNE</name>
<keyword evidence="3" id="KW-0408">Iron</keyword>
<dbReference type="Gene3D" id="2.60.120.650">
    <property type="entry name" value="Cupin"/>
    <property type="match status" value="1"/>
</dbReference>
<keyword evidence="2" id="KW-0479">Metal-binding</keyword>
<protein>
    <submittedName>
        <fullName evidence="5">Cupin superfamily protein</fullName>
    </submittedName>
</protein>
<gene>
    <name evidence="5" type="ORF">CNECB9_1010012</name>
</gene>
<dbReference type="PANTHER" id="PTHR13096">
    <property type="entry name" value="MINA53 MYC INDUCED NUCLEAR ANTIGEN"/>
    <property type="match status" value="1"/>
</dbReference>
<dbReference type="InterPro" id="IPR003347">
    <property type="entry name" value="JmjC_dom"/>
</dbReference>
<dbReference type="Pfam" id="PF08007">
    <property type="entry name" value="JmjC_2"/>
    <property type="match status" value="1"/>
</dbReference>
<organism evidence="5">
    <name type="scientific">Cupriavidus necator</name>
    <name type="common">Alcaligenes eutrophus</name>
    <name type="synonym">Ralstonia eutropha</name>
    <dbReference type="NCBI Taxonomy" id="106590"/>
    <lineage>
        <taxon>Bacteria</taxon>
        <taxon>Pseudomonadati</taxon>
        <taxon>Pseudomonadota</taxon>
        <taxon>Betaproteobacteria</taxon>
        <taxon>Burkholderiales</taxon>
        <taxon>Burkholderiaceae</taxon>
        <taxon>Cupriavidus</taxon>
    </lineage>
</organism>
<accession>A0A1K0IKM5</accession>
<evidence type="ECO:0000256" key="2">
    <source>
        <dbReference type="ARBA" id="ARBA00022723"/>
    </source>
</evidence>
<dbReference type="EMBL" id="FMSH01000004">
    <property type="protein sequence ID" value="SCU73314.1"/>
    <property type="molecule type" value="Genomic_DNA"/>
</dbReference>
<proteinExistence type="predicted"/>
<evidence type="ECO:0000256" key="1">
    <source>
        <dbReference type="ARBA" id="ARBA00001954"/>
    </source>
</evidence>
<dbReference type="PANTHER" id="PTHR13096:SF8">
    <property type="entry name" value="RIBOSOMAL OXYGENASE 1"/>
    <property type="match status" value="1"/>
</dbReference>
<dbReference type="GO" id="GO:0046872">
    <property type="term" value="F:metal ion binding"/>
    <property type="evidence" value="ECO:0007669"/>
    <property type="project" value="UniProtKB-KW"/>
</dbReference>
<sequence length="390" mass="44020">MKESYLVEAILDSEDLLRSYWNRSFWKGRVDPGKLQSIFSWHRLNELLATHRITNDRLRLSLADDYKTANMLAFRPGRDQFGRPTDILSISALHQLMGLGVTGVLEATQELVPPLEVLTAEISTRFQARSSANAFFSFGSSSGFGPHNDDHDVIVIQFCGQKHWQFFRTFPSQEKAKVGDLAAPGTADKSDRVIMQEGDVLFVPKGTWHDVSALNAPSLHITISIVFPTISDFVSWLLMQHRYSTPFQDIRSNDDPDTVAAICTDFLHTEIRSDTVSTFLNEYYARHSARRVTPAFPHLNRVIAGDSFIRLPYTFITLNDDGRPETRMISALGHKHCISELEHEILKRLSHKTPSTLKDIQSFNPKHKPDTAATIKAIEGLLDKGLISKM</sequence>
<dbReference type="SUPFAM" id="SSF51197">
    <property type="entry name" value="Clavaminate synthase-like"/>
    <property type="match status" value="1"/>
</dbReference>
<evidence type="ECO:0000313" key="5">
    <source>
        <dbReference type="EMBL" id="SCU73314.1"/>
    </source>
</evidence>
<comment type="cofactor">
    <cofactor evidence="1">
        <name>Fe(2+)</name>
        <dbReference type="ChEBI" id="CHEBI:29033"/>
    </cofactor>
</comment>
<dbReference type="PROSITE" id="PS51184">
    <property type="entry name" value="JMJC"/>
    <property type="match status" value="1"/>
</dbReference>
<dbReference type="AlphaFoldDB" id="A0A1K0IKM5"/>
<feature type="domain" description="JmjC" evidence="4">
    <location>
        <begin position="80"/>
        <end position="242"/>
    </location>
</feature>
<dbReference type="InterPro" id="IPR039994">
    <property type="entry name" value="NO66-like"/>
</dbReference>
<evidence type="ECO:0000256" key="3">
    <source>
        <dbReference type="ARBA" id="ARBA00023004"/>
    </source>
</evidence>
<evidence type="ECO:0000259" key="4">
    <source>
        <dbReference type="PROSITE" id="PS51184"/>
    </source>
</evidence>
<reference evidence="5" key="1">
    <citation type="submission" date="2016-09" db="EMBL/GenBank/DDBJ databases">
        <authorList>
            <person name="Capua I."/>
            <person name="De Benedictis P."/>
            <person name="Joannis T."/>
            <person name="Lombin L.H."/>
            <person name="Cattoli G."/>
        </authorList>
    </citation>
    <scope>NUCLEOTIDE SEQUENCE</scope>
    <source>
        <strain evidence="5">B9</strain>
    </source>
</reference>
<dbReference type="RefSeq" id="WP_340519431.1">
    <property type="nucleotide sequence ID" value="NZ_FMSH01000004.1"/>
</dbReference>